<dbReference type="PaxDb" id="2903-EOD21215"/>
<dbReference type="GO" id="GO:0016567">
    <property type="term" value="P:protein ubiquitination"/>
    <property type="evidence" value="ECO:0007669"/>
    <property type="project" value="InterPro"/>
</dbReference>
<protein>
    <recommendedName>
        <fullName evidence="2">U-box domain-containing protein</fullName>
    </recommendedName>
</protein>
<evidence type="ECO:0000313" key="3">
    <source>
        <dbReference type="EnsemblProtists" id="EOD21215"/>
    </source>
</evidence>
<dbReference type="GO" id="GO:0003676">
    <property type="term" value="F:nucleic acid binding"/>
    <property type="evidence" value="ECO:0007669"/>
    <property type="project" value="InterPro"/>
</dbReference>
<proteinExistence type="predicted"/>
<dbReference type="GO" id="GO:0008988">
    <property type="term" value="F:rRNA (adenine-N6-)-methyltransferase activity"/>
    <property type="evidence" value="ECO:0007669"/>
    <property type="project" value="TreeGrafter"/>
</dbReference>
<dbReference type="CDD" id="cd16655">
    <property type="entry name" value="RING-Ubox_WDSUB1-like"/>
    <property type="match status" value="1"/>
</dbReference>
<accession>A0A0D3JCI0</accession>
<dbReference type="PANTHER" id="PTHR23290:SF0">
    <property type="entry name" value="RRNA N6-ADENOSINE-METHYLTRANSFERASE METTL5"/>
    <property type="match status" value="1"/>
</dbReference>
<feature type="compositionally biased region" description="Basic and acidic residues" evidence="1">
    <location>
        <begin position="242"/>
        <end position="254"/>
    </location>
</feature>
<keyword evidence="4" id="KW-1185">Reference proteome</keyword>
<name>A0A0D3JCI0_EMIH1</name>
<dbReference type="RefSeq" id="XP_005773644.1">
    <property type="nucleotide sequence ID" value="XM_005773587.1"/>
</dbReference>
<evidence type="ECO:0000313" key="4">
    <source>
        <dbReference type="Proteomes" id="UP000013827"/>
    </source>
</evidence>
<dbReference type="Gene3D" id="3.30.40.10">
    <property type="entry name" value="Zinc/RING finger domain, C3HC4 (zinc finger)"/>
    <property type="match status" value="1"/>
</dbReference>
<dbReference type="InterPro" id="IPR003903">
    <property type="entry name" value="UIM_dom"/>
</dbReference>
<dbReference type="SUPFAM" id="SSF57850">
    <property type="entry name" value="RING/U-box"/>
    <property type="match status" value="1"/>
</dbReference>
<feature type="region of interest" description="Disordered" evidence="1">
    <location>
        <begin position="239"/>
        <end position="275"/>
    </location>
</feature>
<dbReference type="SUPFAM" id="SSF53335">
    <property type="entry name" value="S-adenosyl-L-methionine-dependent methyltransferases"/>
    <property type="match status" value="1"/>
</dbReference>
<dbReference type="InterPro" id="IPR013083">
    <property type="entry name" value="Znf_RING/FYVE/PHD"/>
</dbReference>
<dbReference type="HOGENOM" id="CLU_074702_1_0_1"/>
<feature type="domain" description="U-box" evidence="2">
    <location>
        <begin position="273"/>
        <end position="323"/>
    </location>
</feature>
<dbReference type="GO" id="GO:0004842">
    <property type="term" value="F:ubiquitin-protein transferase activity"/>
    <property type="evidence" value="ECO:0007669"/>
    <property type="project" value="InterPro"/>
</dbReference>
<dbReference type="PROSITE" id="PS00092">
    <property type="entry name" value="N6_MTASE"/>
    <property type="match status" value="1"/>
</dbReference>
<dbReference type="Pfam" id="PF04564">
    <property type="entry name" value="U-box"/>
    <property type="match status" value="1"/>
</dbReference>
<dbReference type="PROSITE" id="PS51698">
    <property type="entry name" value="U_BOX"/>
    <property type="match status" value="1"/>
</dbReference>
<evidence type="ECO:0000256" key="1">
    <source>
        <dbReference type="SAM" id="MobiDB-lite"/>
    </source>
</evidence>
<dbReference type="OMA" id="IDDEARM"/>
<dbReference type="PROSITE" id="PS50330">
    <property type="entry name" value="UIM"/>
    <property type="match status" value="1"/>
</dbReference>
<dbReference type="InterPro" id="IPR029063">
    <property type="entry name" value="SAM-dependent_MTases_sf"/>
</dbReference>
<dbReference type="KEGG" id="ehx:EMIHUDRAFT_241468"/>
<dbReference type="CDD" id="cd02440">
    <property type="entry name" value="AdoMet_MTases"/>
    <property type="match status" value="1"/>
</dbReference>
<dbReference type="Gene3D" id="3.40.50.150">
    <property type="entry name" value="Vaccinia Virus protein VP39"/>
    <property type="match status" value="1"/>
</dbReference>
<dbReference type="STRING" id="2903.R1E2Z6"/>
<sequence>MKLKQLVGELQGVQSWRHPKSELEQYPTPPDIAAHMLLAADAEDGLEDALVADLGCGGGVLGIGAALLGAAHVLAVDLDPAALEVAAENVEEFEVPVSLLGCDVVQLAMRSGPEGAPSGVADAEGGADAGAAGGAFDIVLMNPPFGTRNESHGADVAFLQAGLRLCRPGGAVYSLHKTSTRPFIAKKAAEAGGEASVVAELRFEIPRMYKHHRQPSKDVAVDFWRAALAAGEEAQLAAALEESTRLEEERRAPDEQASSSLAAERPPSVEEEEPPADFICPITTEVMVDPVMAADGHSYERSAIERWLATNGKKPFAHPSPDS</sequence>
<evidence type="ECO:0000259" key="2">
    <source>
        <dbReference type="PROSITE" id="PS51698"/>
    </source>
</evidence>
<dbReference type="Pfam" id="PF06325">
    <property type="entry name" value="PrmA"/>
    <property type="match status" value="1"/>
</dbReference>
<dbReference type="InterPro" id="IPR051720">
    <property type="entry name" value="rRNA_MeTrfase/Polyamine_Synth"/>
</dbReference>
<dbReference type="AlphaFoldDB" id="A0A0D3JCI0"/>
<reference evidence="4" key="1">
    <citation type="journal article" date="2013" name="Nature">
        <title>Pan genome of the phytoplankton Emiliania underpins its global distribution.</title>
        <authorList>
            <person name="Read B.A."/>
            <person name="Kegel J."/>
            <person name="Klute M.J."/>
            <person name="Kuo A."/>
            <person name="Lefebvre S.C."/>
            <person name="Maumus F."/>
            <person name="Mayer C."/>
            <person name="Miller J."/>
            <person name="Monier A."/>
            <person name="Salamov A."/>
            <person name="Young J."/>
            <person name="Aguilar M."/>
            <person name="Claverie J.M."/>
            <person name="Frickenhaus S."/>
            <person name="Gonzalez K."/>
            <person name="Herman E.K."/>
            <person name="Lin Y.C."/>
            <person name="Napier J."/>
            <person name="Ogata H."/>
            <person name="Sarno A.F."/>
            <person name="Shmutz J."/>
            <person name="Schroeder D."/>
            <person name="de Vargas C."/>
            <person name="Verret F."/>
            <person name="von Dassow P."/>
            <person name="Valentin K."/>
            <person name="Van de Peer Y."/>
            <person name="Wheeler G."/>
            <person name="Dacks J.B."/>
            <person name="Delwiche C.F."/>
            <person name="Dyhrman S.T."/>
            <person name="Glockner G."/>
            <person name="John U."/>
            <person name="Richards T."/>
            <person name="Worden A.Z."/>
            <person name="Zhang X."/>
            <person name="Grigoriev I.V."/>
            <person name="Allen A.E."/>
            <person name="Bidle K."/>
            <person name="Borodovsky M."/>
            <person name="Bowler C."/>
            <person name="Brownlee C."/>
            <person name="Cock J.M."/>
            <person name="Elias M."/>
            <person name="Gladyshev V.N."/>
            <person name="Groth M."/>
            <person name="Guda C."/>
            <person name="Hadaegh A."/>
            <person name="Iglesias-Rodriguez M.D."/>
            <person name="Jenkins J."/>
            <person name="Jones B.M."/>
            <person name="Lawson T."/>
            <person name="Leese F."/>
            <person name="Lindquist E."/>
            <person name="Lobanov A."/>
            <person name="Lomsadze A."/>
            <person name="Malik S.B."/>
            <person name="Marsh M.E."/>
            <person name="Mackinder L."/>
            <person name="Mock T."/>
            <person name="Mueller-Roeber B."/>
            <person name="Pagarete A."/>
            <person name="Parker M."/>
            <person name="Probert I."/>
            <person name="Quesneville H."/>
            <person name="Raines C."/>
            <person name="Rensing S.A."/>
            <person name="Riano-Pachon D.M."/>
            <person name="Richier S."/>
            <person name="Rokitta S."/>
            <person name="Shiraiwa Y."/>
            <person name="Soanes D.M."/>
            <person name="van der Giezen M."/>
            <person name="Wahlund T.M."/>
            <person name="Williams B."/>
            <person name="Wilson W."/>
            <person name="Wolfe G."/>
            <person name="Wurch L.L."/>
        </authorList>
    </citation>
    <scope>NUCLEOTIDE SEQUENCE</scope>
</reference>
<dbReference type="GeneID" id="17266759"/>
<dbReference type="Proteomes" id="UP000013827">
    <property type="component" value="Unassembled WGS sequence"/>
</dbReference>
<dbReference type="InterPro" id="IPR002052">
    <property type="entry name" value="DNA_methylase_N6_adenine_CS"/>
</dbReference>
<reference evidence="3" key="2">
    <citation type="submission" date="2024-10" db="UniProtKB">
        <authorList>
            <consortium name="EnsemblProtists"/>
        </authorList>
    </citation>
    <scope>IDENTIFICATION</scope>
</reference>
<dbReference type="PANTHER" id="PTHR23290">
    <property type="entry name" value="RRNA N6-ADENOSINE-METHYLTRANSFERASE METTL5"/>
    <property type="match status" value="1"/>
</dbReference>
<organism evidence="3 4">
    <name type="scientific">Emiliania huxleyi (strain CCMP1516)</name>
    <dbReference type="NCBI Taxonomy" id="280463"/>
    <lineage>
        <taxon>Eukaryota</taxon>
        <taxon>Haptista</taxon>
        <taxon>Haptophyta</taxon>
        <taxon>Prymnesiophyceae</taxon>
        <taxon>Isochrysidales</taxon>
        <taxon>Noelaerhabdaceae</taxon>
        <taxon>Emiliania</taxon>
    </lineage>
</organism>
<dbReference type="InterPro" id="IPR003613">
    <property type="entry name" value="Ubox_domain"/>
</dbReference>
<dbReference type="eggNOG" id="KOG3420">
    <property type="taxonomic scope" value="Eukaryota"/>
</dbReference>
<dbReference type="SMART" id="SM00504">
    <property type="entry name" value="Ubox"/>
    <property type="match status" value="1"/>
</dbReference>
<dbReference type="EnsemblProtists" id="EOD21215">
    <property type="protein sequence ID" value="EOD21215"/>
    <property type="gene ID" value="EMIHUDRAFT_241468"/>
</dbReference>